<dbReference type="FunFam" id="3.40.980.10:FF:000001">
    <property type="entry name" value="Molybdopterin molybdenumtransferase"/>
    <property type="match status" value="1"/>
</dbReference>
<dbReference type="InterPro" id="IPR032763">
    <property type="entry name" value="RIC3_N"/>
</dbReference>
<dbReference type="GO" id="GO:0046872">
    <property type="term" value="F:metal ion binding"/>
    <property type="evidence" value="ECO:0007669"/>
    <property type="project" value="UniProtKB-KW"/>
</dbReference>
<evidence type="ECO:0000256" key="13">
    <source>
        <dbReference type="SAM" id="MobiDB-lite"/>
    </source>
</evidence>
<dbReference type="GO" id="GO:0032580">
    <property type="term" value="C:Golgi cisterna membrane"/>
    <property type="evidence" value="ECO:0007669"/>
    <property type="project" value="InterPro"/>
</dbReference>
<dbReference type="InterPro" id="IPR036425">
    <property type="entry name" value="MoaB/Mog-like_dom_sf"/>
</dbReference>
<dbReference type="GO" id="GO:0007529">
    <property type="term" value="P:establishment of synaptic specificity at neuromuscular junction"/>
    <property type="evidence" value="ECO:0007669"/>
    <property type="project" value="TreeGrafter"/>
</dbReference>
<dbReference type="CDD" id="cd00886">
    <property type="entry name" value="MogA_MoaB"/>
    <property type="match status" value="1"/>
</dbReference>
<evidence type="ECO:0000256" key="8">
    <source>
        <dbReference type="ARBA" id="ARBA00022741"/>
    </source>
</evidence>
<dbReference type="PANTHER" id="PTHR10192:SF5">
    <property type="entry name" value="GEPHYRIN"/>
    <property type="match status" value="1"/>
</dbReference>
<dbReference type="PANTHER" id="PTHR10192">
    <property type="entry name" value="MOLYBDOPTERIN BIOSYNTHESIS PROTEIN"/>
    <property type="match status" value="1"/>
</dbReference>
<dbReference type="GO" id="GO:0030425">
    <property type="term" value="C:dendrite"/>
    <property type="evidence" value="ECO:0007669"/>
    <property type="project" value="TreeGrafter"/>
</dbReference>
<sequence length="1833" mass="205316">MVQDLSPGKSACILAVVVGCFAILWPSIFYPMLKGSIIPSRDDGNGCCQVLLDKDVNGVKLVLDVCNAVLKKSEKFDIVLNKLDNKAFERCRSLINSTCSIDIQTLLKDKIRLDPNYKSTLEQLRTVNSSFCLKYHFDINLDVIGVPHRLKKPDFMSYSKYNRQERSPHLKPSTMHPALRERGRAVPQPHSPPPPPRERSSLPPPVIAAKKPPIPGVRPPMGGGGHVPSQKGSGPMGILMPLYTVGIVIFFVYTITKLVCKKNDSNTQYIHDPEFHRLVFQNKAKESKQMTDVKSNGNISADNSKLGDIEINRLRKRLAETEATMERIVKQMSLVSQSLSNPHNEDSAADENGSGKPSVKELKEKHSSEKCAEKQDITENGPSKFDSPEVNGLIQVVGMEMNESCANGQPWKHSPVESTNKSSTFNKNHQEIIADEIILPANVPVNSKIFITDASTRNVAEDPSVILESKVTLNVIANDSSLDKADEKNTKEERLNDDEDEKNISENNGSGNDEHDSFEKEDVPISDRCSAGEADDKSGPTIESAIKSGKFIDNAEILFRCCVPDDVSMIKNKLIQWCDENHLDIILTTGGTGIAPRDVTPEATKIVIQKEISGVATAILLESLKVTSMAMLSRLVCGIRNKTLIVNFPGSVNACVTCLDVIKPVIKHAVHLLKDQKDEVDNVHKMLQFRSKVVTEFTAKRVRKSSYPLIPSEEAQNIILNVVKPSTIQMIDCKNALGYSLFADVLAPENLPPSPTSVKDGYAVIASDGAGVRRVTGAILAGDHSAEFKLPKGHCMRITTGAPIPAGADAVVQVEDTELVISSEDGREELEIEILKAPQLGQDIRPIGSDIKINSLIVKARQALTPFDLGLLASAGITEVTAVRKPTVGVLSTGNELQSPEKKLLPGQIRDSNKIMLIKLLESKGFPVIDCGIAIDEPDDILFKVNNALSASDVVISTGGVSMGEKDLLTQVLLQDLNAKLHFGRINMKPGKPTKFFSVPQMKETKFVFALPGNPVSAAVTFHLFVLPALRRMSNIEPALPKLIKVMVDKDIKLDERAEFARASLQWDENGVAHAEFTVLLPVFDQTCSTGSFMARDSSEYAKNVKPAEFVPQLNLAEKPMKAQKPPQKFLRPRFFSTELGIRKKLFVAVLTTQQTINTRGISVNQTTSHLVDKLTFFIDALGTEKLNVSYLKLPGIVGFFDTRVILKPFHVLKYIKDNFIEDYDFFFIVNDSAYIKARKLNEMVAKISTSQDVYAGTKVENNEICSLNAGILFSNSVIQNMVKNIDWCVKNVFSSSDDDNFGRCAIKSSNIACQESVQGQKFSTFLLQNDEQLDITALESEELKDSLTVFPIKNIRTYYLLHAYFATIELQKSSDRIKFLRQSIIQMAPFSPGGTKSVTWPIGNQPHSKPSTRFDVIRWDYFTETHIYLTNEFHNLRRLNSAEKEDIKVIIGTAVEFVTKKYNSQYYYSSLTNGYRKFDASRGMEYILDLKFQEVSTNLTVLKRIEICKPLGEVEMLTVPYVTENRRVNILLPIRIGDRDSAIQFLQQYKTECLAKREKIFLMMIFIYDYNAPGKGTKDDVFKDLKNKALSLTKIYQKDDNRVAWLSIKLPFSTNQAMEEALLNFAVVDLSLKKFMSDALILLASPYMEIRIEYLNRVRMNTVLGWQVFSPVPFSEYNPLVHNLKDEKIDVNKRHGQFDLFSSGHISFYVKDYFITRKRTYDIVPPIRSDSDIRLFRESGVDQDNFTSLALHSIYGMFVRYGDMHVIRGVEPGLRLKYKELDCSPFENRATKIVETLYDHCIRKRNWNLGSRSQLAKLLIEYQEVNKVNLII</sequence>
<feature type="compositionally biased region" description="Basic and acidic residues" evidence="13">
    <location>
        <begin position="512"/>
        <end position="525"/>
    </location>
</feature>
<keyword evidence="9" id="KW-0067">ATP-binding</keyword>
<dbReference type="GO" id="GO:0072579">
    <property type="term" value="P:glycine receptor clustering"/>
    <property type="evidence" value="ECO:0007669"/>
    <property type="project" value="TreeGrafter"/>
</dbReference>
<keyword evidence="5" id="KW-0500">Molybdenum</keyword>
<dbReference type="Pfam" id="PF03453">
    <property type="entry name" value="MoeA_N"/>
    <property type="match status" value="1"/>
</dbReference>
<evidence type="ECO:0000256" key="4">
    <source>
        <dbReference type="ARBA" id="ARBA00008339"/>
    </source>
</evidence>
<keyword evidence="17" id="KW-1185">Reference proteome</keyword>
<feature type="domain" description="MoaB/Mog" evidence="15">
    <location>
        <begin position="889"/>
        <end position="1032"/>
    </location>
</feature>
<organism evidence="16 17">
    <name type="scientific">Parthenolecanium corni</name>
    <dbReference type="NCBI Taxonomy" id="536013"/>
    <lineage>
        <taxon>Eukaryota</taxon>
        <taxon>Metazoa</taxon>
        <taxon>Ecdysozoa</taxon>
        <taxon>Arthropoda</taxon>
        <taxon>Hexapoda</taxon>
        <taxon>Insecta</taxon>
        <taxon>Pterygota</taxon>
        <taxon>Neoptera</taxon>
        <taxon>Paraneoptera</taxon>
        <taxon>Hemiptera</taxon>
        <taxon>Sternorrhyncha</taxon>
        <taxon>Coccoidea</taxon>
        <taxon>Coccidae</taxon>
        <taxon>Parthenolecanium</taxon>
    </lineage>
</organism>
<feature type="compositionally biased region" description="Basic and acidic residues" evidence="13">
    <location>
        <begin position="358"/>
        <end position="377"/>
    </location>
</feature>
<evidence type="ECO:0000313" key="16">
    <source>
        <dbReference type="EMBL" id="KAK7580140.1"/>
    </source>
</evidence>
<feature type="compositionally biased region" description="Pro residues" evidence="13">
    <location>
        <begin position="202"/>
        <end position="218"/>
    </location>
</feature>
<dbReference type="SMART" id="SM00852">
    <property type="entry name" value="MoCF_biosynth"/>
    <property type="match status" value="2"/>
</dbReference>
<dbReference type="GO" id="GO:0005524">
    <property type="term" value="F:ATP binding"/>
    <property type="evidence" value="ECO:0007669"/>
    <property type="project" value="UniProtKB-KW"/>
</dbReference>
<keyword evidence="14" id="KW-0472">Membrane</keyword>
<dbReference type="InterPro" id="IPR036135">
    <property type="entry name" value="MoeA_linker/N_sf"/>
</dbReference>
<dbReference type="InterPro" id="IPR001453">
    <property type="entry name" value="MoaB/Mog_dom"/>
</dbReference>
<dbReference type="NCBIfam" id="TIGR00177">
    <property type="entry name" value="molyb_syn"/>
    <property type="match status" value="2"/>
</dbReference>
<comment type="cofactor">
    <cofactor evidence="1">
        <name>Mg(2+)</name>
        <dbReference type="ChEBI" id="CHEBI:18420"/>
    </cofactor>
</comment>
<feature type="transmembrane region" description="Helical" evidence="14">
    <location>
        <begin position="12"/>
        <end position="33"/>
    </location>
</feature>
<dbReference type="Gene3D" id="3.90.105.10">
    <property type="entry name" value="Molybdopterin biosynthesis moea protein, domain 2"/>
    <property type="match status" value="1"/>
</dbReference>
<name>A0AAN9TAE6_9HEMI</name>
<evidence type="ECO:0000256" key="10">
    <source>
        <dbReference type="ARBA" id="ARBA00022842"/>
    </source>
</evidence>
<evidence type="ECO:0000256" key="3">
    <source>
        <dbReference type="ARBA" id="ARBA00007589"/>
    </source>
</evidence>
<keyword evidence="14" id="KW-1133">Transmembrane helix</keyword>
<keyword evidence="8" id="KW-0547">Nucleotide-binding</keyword>
<comment type="similarity">
    <text evidence="4">In the C-terminal section; belongs to the MoeA family.</text>
</comment>
<evidence type="ECO:0000313" key="17">
    <source>
        <dbReference type="Proteomes" id="UP001367676"/>
    </source>
</evidence>
<keyword evidence="12" id="KW-0511">Multifunctional enzyme</keyword>
<dbReference type="PROSITE" id="PS01078">
    <property type="entry name" value="MOCF_BIOSYNTHESIS_1"/>
    <property type="match status" value="1"/>
</dbReference>
<accession>A0AAN9TAE6</accession>
<evidence type="ECO:0000256" key="1">
    <source>
        <dbReference type="ARBA" id="ARBA00001946"/>
    </source>
</evidence>
<evidence type="ECO:0000256" key="5">
    <source>
        <dbReference type="ARBA" id="ARBA00022505"/>
    </source>
</evidence>
<feature type="compositionally biased region" description="Basic and acidic residues" evidence="13">
    <location>
        <begin position="484"/>
        <end position="494"/>
    </location>
</feature>
<dbReference type="GO" id="GO:0006777">
    <property type="term" value="P:Mo-molybdopterin cofactor biosynthetic process"/>
    <property type="evidence" value="ECO:0007669"/>
    <property type="project" value="UniProtKB-KW"/>
</dbReference>
<evidence type="ECO:0000256" key="14">
    <source>
        <dbReference type="SAM" id="Phobius"/>
    </source>
</evidence>
<evidence type="ECO:0000256" key="12">
    <source>
        <dbReference type="ARBA" id="ARBA00023268"/>
    </source>
</evidence>
<dbReference type="GO" id="GO:0005829">
    <property type="term" value="C:cytosol"/>
    <property type="evidence" value="ECO:0007669"/>
    <property type="project" value="TreeGrafter"/>
</dbReference>
<dbReference type="Gene3D" id="3.90.550.50">
    <property type="match status" value="1"/>
</dbReference>
<comment type="pathway">
    <text evidence="2">Cofactor biosynthesis; molybdopterin biosynthesis.</text>
</comment>
<feature type="domain" description="MoaB/Mog" evidence="15">
    <location>
        <begin position="521"/>
        <end position="669"/>
    </location>
</feature>
<dbReference type="SUPFAM" id="SSF53218">
    <property type="entry name" value="Molybdenum cofactor biosynthesis proteins"/>
    <property type="match status" value="2"/>
</dbReference>
<dbReference type="FunFam" id="2.170.190.11:FF:000001">
    <property type="entry name" value="Molybdopterin molybdenumtransferase"/>
    <property type="match status" value="1"/>
</dbReference>
<evidence type="ECO:0000256" key="2">
    <source>
        <dbReference type="ARBA" id="ARBA00005046"/>
    </source>
</evidence>
<dbReference type="Pfam" id="PF00994">
    <property type="entry name" value="MoCF_biosynth"/>
    <property type="match status" value="2"/>
</dbReference>
<dbReference type="InterPro" id="IPR008284">
    <property type="entry name" value="MoCF_biosynth_CS"/>
</dbReference>
<dbReference type="Proteomes" id="UP001367676">
    <property type="component" value="Unassembled WGS sequence"/>
</dbReference>
<evidence type="ECO:0000256" key="6">
    <source>
        <dbReference type="ARBA" id="ARBA00022679"/>
    </source>
</evidence>
<keyword evidence="6" id="KW-0808">Transferase</keyword>
<evidence type="ECO:0000259" key="15">
    <source>
        <dbReference type="SMART" id="SM00852"/>
    </source>
</evidence>
<protein>
    <recommendedName>
        <fullName evidence="15">MoaB/Mog domain-containing protein</fullName>
    </recommendedName>
</protein>
<dbReference type="GO" id="GO:0098970">
    <property type="term" value="P:postsynaptic neurotransmitter receptor diffusion trapping"/>
    <property type="evidence" value="ECO:0007669"/>
    <property type="project" value="TreeGrafter"/>
</dbReference>
<keyword evidence="7" id="KW-0479">Metal-binding</keyword>
<keyword evidence="11" id="KW-0501">Molybdenum cofactor biosynthesis</keyword>
<dbReference type="GO" id="GO:0008376">
    <property type="term" value="F:acetylgalactosaminyltransferase activity"/>
    <property type="evidence" value="ECO:0007669"/>
    <property type="project" value="InterPro"/>
</dbReference>
<dbReference type="Pfam" id="PF15361">
    <property type="entry name" value="RIC3"/>
    <property type="match status" value="1"/>
</dbReference>
<gene>
    <name evidence="16" type="ORF">V9T40_000769</name>
</gene>
<dbReference type="EMBL" id="JBBCAQ010000034">
    <property type="protein sequence ID" value="KAK7580140.1"/>
    <property type="molecule type" value="Genomic_DNA"/>
</dbReference>
<keyword evidence="14" id="KW-0812">Transmembrane</keyword>
<dbReference type="CDD" id="cd00887">
    <property type="entry name" value="MoeA"/>
    <property type="match status" value="1"/>
</dbReference>
<evidence type="ECO:0000256" key="9">
    <source>
        <dbReference type="ARBA" id="ARBA00022840"/>
    </source>
</evidence>
<comment type="similarity">
    <text evidence="3">In the N-terminal section; belongs to the MoaB/Mog family.</text>
</comment>
<feature type="region of interest" description="Disordered" evidence="13">
    <location>
        <begin position="182"/>
        <end position="230"/>
    </location>
</feature>
<comment type="caution">
    <text evidence="16">The sequence shown here is derived from an EMBL/GenBank/DDBJ whole genome shotgun (WGS) entry which is preliminary data.</text>
</comment>
<dbReference type="GO" id="GO:0097112">
    <property type="term" value="P:gamma-aminobutyric acid receptor clustering"/>
    <property type="evidence" value="ECO:0007669"/>
    <property type="project" value="TreeGrafter"/>
</dbReference>
<feature type="region of interest" description="Disordered" evidence="13">
    <location>
        <begin position="484"/>
        <end position="541"/>
    </location>
</feature>
<dbReference type="GO" id="GO:0061599">
    <property type="term" value="F:molybdopterin molybdotransferase activity"/>
    <property type="evidence" value="ECO:0007669"/>
    <property type="project" value="TreeGrafter"/>
</dbReference>
<dbReference type="Gene3D" id="3.40.980.10">
    <property type="entry name" value="MoaB/Mog-like domain"/>
    <property type="match status" value="2"/>
</dbReference>
<evidence type="ECO:0000256" key="7">
    <source>
        <dbReference type="ARBA" id="ARBA00022723"/>
    </source>
</evidence>
<reference evidence="16 17" key="1">
    <citation type="submission" date="2024-03" db="EMBL/GenBank/DDBJ databases">
        <title>Adaptation during the transition from Ophiocordyceps entomopathogen to insect associate is accompanied by gene loss and intensified selection.</title>
        <authorList>
            <person name="Ward C.M."/>
            <person name="Onetto C.A."/>
            <person name="Borneman A.R."/>
        </authorList>
    </citation>
    <scope>NUCLEOTIDE SEQUENCE [LARGE SCALE GENOMIC DNA]</scope>
    <source>
        <strain evidence="16">AWRI1</strain>
        <tissue evidence="16">Single Adult Female</tissue>
    </source>
</reference>
<dbReference type="InterPro" id="IPR038987">
    <property type="entry name" value="MoeA-like"/>
</dbReference>
<dbReference type="FunFam" id="3.40.980.10:FF:000002">
    <property type="entry name" value="Molybdopterin molybdenumtransferase"/>
    <property type="match status" value="1"/>
</dbReference>
<proteinExistence type="inferred from homology"/>
<feature type="region of interest" description="Disordered" evidence="13">
    <location>
        <begin position="337"/>
        <end position="389"/>
    </location>
</feature>
<keyword evidence="10" id="KW-0460">Magnesium</keyword>
<dbReference type="Pfam" id="PF05679">
    <property type="entry name" value="CHGN"/>
    <property type="match status" value="1"/>
</dbReference>
<dbReference type="InterPro" id="IPR005110">
    <property type="entry name" value="MoeA_linker/N"/>
</dbReference>
<dbReference type="Gene3D" id="2.170.190.11">
    <property type="entry name" value="Molybdopterin biosynthesis moea protein, domain 3"/>
    <property type="match status" value="1"/>
</dbReference>
<dbReference type="SUPFAM" id="SSF63882">
    <property type="entry name" value="MoeA N-terminal region -like"/>
    <property type="match status" value="1"/>
</dbReference>
<dbReference type="InterPro" id="IPR008428">
    <property type="entry name" value="Chond_GalNAc"/>
</dbReference>
<dbReference type="GO" id="GO:0099634">
    <property type="term" value="C:postsynaptic specialization membrane"/>
    <property type="evidence" value="ECO:0007669"/>
    <property type="project" value="GOC"/>
</dbReference>
<evidence type="ECO:0000256" key="11">
    <source>
        <dbReference type="ARBA" id="ARBA00023150"/>
    </source>
</evidence>